<sequence length="58" mass="6422">MNTIKYILFEGITSSDEADRLSIHLTQEYGRQGFELVSTTLTPEGNLLVGLLHKADNA</sequence>
<protein>
    <recommendedName>
        <fullName evidence="3">DUF4177 domain-containing protein</fullName>
    </recommendedName>
</protein>
<dbReference type="RefSeq" id="WP_229160647.1">
    <property type="nucleotide sequence ID" value="NZ_JAJEWP010000002.1"/>
</dbReference>
<name>A0ABS8G8H2_9ALTE</name>
<organism evidence="1 2">
    <name type="scientific">Fluctibacter halophilus</name>
    <dbReference type="NCBI Taxonomy" id="226011"/>
    <lineage>
        <taxon>Bacteria</taxon>
        <taxon>Pseudomonadati</taxon>
        <taxon>Pseudomonadota</taxon>
        <taxon>Gammaproteobacteria</taxon>
        <taxon>Alteromonadales</taxon>
        <taxon>Alteromonadaceae</taxon>
        <taxon>Fluctibacter</taxon>
    </lineage>
</organism>
<evidence type="ECO:0008006" key="3">
    <source>
        <dbReference type="Google" id="ProtNLM"/>
    </source>
</evidence>
<comment type="caution">
    <text evidence="1">The sequence shown here is derived from an EMBL/GenBank/DDBJ whole genome shotgun (WGS) entry which is preliminary data.</text>
</comment>
<keyword evidence="2" id="KW-1185">Reference proteome</keyword>
<gene>
    <name evidence="1" type="ORF">LJ739_11530</name>
</gene>
<dbReference type="Proteomes" id="UP001520878">
    <property type="component" value="Unassembled WGS sequence"/>
</dbReference>
<evidence type="ECO:0000313" key="1">
    <source>
        <dbReference type="EMBL" id="MCC2616874.1"/>
    </source>
</evidence>
<reference evidence="1 2" key="1">
    <citation type="submission" date="2021-10" db="EMBL/GenBank/DDBJ databases">
        <title>Draft genome of Aestuariibacter halophilus JC2043.</title>
        <authorList>
            <person name="Emsley S.A."/>
            <person name="Pfannmuller K.M."/>
            <person name="Ushijima B."/>
            <person name="Saw J.H."/>
            <person name="Videau P."/>
        </authorList>
    </citation>
    <scope>NUCLEOTIDE SEQUENCE [LARGE SCALE GENOMIC DNA]</scope>
    <source>
        <strain evidence="1 2">JC2043</strain>
    </source>
</reference>
<evidence type="ECO:0000313" key="2">
    <source>
        <dbReference type="Proteomes" id="UP001520878"/>
    </source>
</evidence>
<accession>A0ABS8G8H2</accession>
<proteinExistence type="predicted"/>
<dbReference type="EMBL" id="JAJEWP010000002">
    <property type="protein sequence ID" value="MCC2616874.1"/>
    <property type="molecule type" value="Genomic_DNA"/>
</dbReference>